<dbReference type="UniPathway" id="UPA00139">
    <property type="reaction ID" value="UER00341"/>
</dbReference>
<evidence type="ECO:0000256" key="9">
    <source>
        <dbReference type="ARBA" id="ARBA00023232"/>
    </source>
</evidence>
<comment type="cofactor">
    <cofactor evidence="13">
        <name>Mg(2+)</name>
        <dbReference type="ChEBI" id="CHEBI:18420"/>
    </cofactor>
    <cofactor evidence="13">
        <name>Ca(2+)</name>
        <dbReference type="ChEBI" id="CHEBI:29108"/>
    </cofactor>
</comment>
<organism evidence="15 16">
    <name type="scientific">Operophtera brumata</name>
    <name type="common">Winter moth</name>
    <name type="synonym">Phalaena brumata</name>
    <dbReference type="NCBI Taxonomy" id="104452"/>
    <lineage>
        <taxon>Eukaryota</taxon>
        <taxon>Metazoa</taxon>
        <taxon>Ecdysozoa</taxon>
        <taxon>Arthropoda</taxon>
        <taxon>Hexapoda</taxon>
        <taxon>Insecta</taxon>
        <taxon>Pterygota</taxon>
        <taxon>Neoptera</taxon>
        <taxon>Endopterygota</taxon>
        <taxon>Lepidoptera</taxon>
        <taxon>Glossata</taxon>
        <taxon>Ditrysia</taxon>
        <taxon>Geometroidea</taxon>
        <taxon>Geometridae</taxon>
        <taxon>Larentiinae</taxon>
        <taxon>Operophtera</taxon>
    </lineage>
</organism>
<keyword evidence="6 12" id="KW-0106">Calcium</keyword>
<dbReference type="GO" id="GO:0006572">
    <property type="term" value="P:L-tyrosine catabolic process"/>
    <property type="evidence" value="ECO:0007669"/>
    <property type="project" value="UniProtKB-UniRule"/>
</dbReference>
<evidence type="ECO:0000256" key="13">
    <source>
        <dbReference type="RuleBase" id="RU366008"/>
    </source>
</evidence>
<dbReference type="InterPro" id="IPR036663">
    <property type="entry name" value="Fumarylacetoacetase_C_sf"/>
</dbReference>
<comment type="catalytic activity">
    <reaction evidence="13">
        <text>4-fumarylacetoacetate + H2O = acetoacetate + fumarate + H(+)</text>
        <dbReference type="Rhea" id="RHEA:10244"/>
        <dbReference type="ChEBI" id="CHEBI:13705"/>
        <dbReference type="ChEBI" id="CHEBI:15377"/>
        <dbReference type="ChEBI" id="CHEBI:15378"/>
        <dbReference type="ChEBI" id="CHEBI:18034"/>
        <dbReference type="ChEBI" id="CHEBI:29806"/>
        <dbReference type="EC" id="3.7.1.2"/>
    </reaction>
</comment>
<feature type="binding site" evidence="11">
    <location>
        <position position="148"/>
    </location>
    <ligand>
        <name>substrate</name>
    </ligand>
</feature>
<sequence length="172" mass="19525">MSSRLEARSDEGTRITNTKMKSFVEYSPDTDFPIENLPYGVFSAPNNAQNRIGVAIGDLILDLYEVSHLFKGPLLKDKQNVFKEETLNSFMGLTRAHWLEARTAIQGLLDVSNSTLQRDDELRQRAFVKQSEAKMHVPAKIGDYTDFYSSIHHATNVGIMFRGKDNALLENW</sequence>
<evidence type="ECO:0000313" key="16">
    <source>
        <dbReference type="Proteomes" id="UP000037510"/>
    </source>
</evidence>
<proteinExistence type="inferred from homology"/>
<dbReference type="PANTHER" id="PTHR43069">
    <property type="entry name" value="FUMARYLACETOACETASE"/>
    <property type="match status" value="1"/>
</dbReference>
<gene>
    <name evidence="15" type="ORF">OBRU01_04542</name>
</gene>
<dbReference type="Gene3D" id="3.90.850.10">
    <property type="entry name" value="Fumarylacetoacetase-like, C-terminal domain"/>
    <property type="match status" value="1"/>
</dbReference>
<protein>
    <recommendedName>
        <fullName evidence="3 13">Fumarylacetoacetase</fullName>
        <ecNumber evidence="3 13">3.7.1.2</ecNumber>
    </recommendedName>
    <alternativeName>
        <fullName evidence="13">Fumarylacetoacetate hydrolase</fullName>
    </alternativeName>
</protein>
<feature type="binding site" evidence="11">
    <location>
        <position position="162"/>
    </location>
    <ligand>
        <name>substrate</name>
    </ligand>
</feature>
<evidence type="ECO:0000256" key="7">
    <source>
        <dbReference type="ARBA" id="ARBA00022842"/>
    </source>
</evidence>
<dbReference type="InterPro" id="IPR005959">
    <property type="entry name" value="Fumarylacetoacetase"/>
</dbReference>
<evidence type="ECO:0000256" key="12">
    <source>
        <dbReference type="PIRSR" id="PIRSR605959-3"/>
    </source>
</evidence>
<dbReference type="AlphaFoldDB" id="A0A0L7LP74"/>
<evidence type="ECO:0000256" key="10">
    <source>
        <dbReference type="PIRSR" id="PIRSR605959-1"/>
    </source>
</evidence>
<feature type="domain" description="Fumarylacetoacetase N-terminal" evidence="14">
    <location>
        <begin position="35"/>
        <end position="138"/>
    </location>
</feature>
<keyword evidence="5 13" id="KW-0378">Hydrolase</keyword>
<dbReference type="Proteomes" id="UP000037510">
    <property type="component" value="Unassembled WGS sequence"/>
</dbReference>
<dbReference type="GO" id="GO:0004334">
    <property type="term" value="F:fumarylacetoacetase activity"/>
    <property type="evidence" value="ECO:0007669"/>
    <property type="project" value="UniProtKB-UniRule"/>
</dbReference>
<keyword evidence="4 12" id="KW-0479">Metal-binding</keyword>
<accession>A0A0L7LP74</accession>
<dbReference type="GO" id="GO:0006559">
    <property type="term" value="P:L-phenylalanine catabolic process"/>
    <property type="evidence" value="ECO:0007669"/>
    <property type="project" value="UniProtKB-UniRule"/>
</dbReference>
<keyword evidence="16" id="KW-1185">Reference proteome</keyword>
<reference evidence="15 16" key="1">
    <citation type="journal article" date="2015" name="Genome Biol. Evol.">
        <title>The genome of winter moth (Operophtera brumata) provides a genomic perspective on sexual dimorphism and phenology.</title>
        <authorList>
            <person name="Derks M.F."/>
            <person name="Smit S."/>
            <person name="Salis L."/>
            <person name="Schijlen E."/>
            <person name="Bossers A."/>
            <person name="Mateman C."/>
            <person name="Pijl A.S."/>
            <person name="de Ridder D."/>
            <person name="Groenen M.A."/>
            <person name="Visser M.E."/>
            <person name="Megens H.J."/>
        </authorList>
    </citation>
    <scope>NUCLEOTIDE SEQUENCE [LARGE SCALE GENOMIC DNA]</scope>
    <source>
        <strain evidence="15">WM2013NL</strain>
        <tissue evidence="15">Head and thorax</tissue>
    </source>
</reference>
<dbReference type="GO" id="GO:1902000">
    <property type="term" value="P:homogentisate catabolic process"/>
    <property type="evidence" value="ECO:0007669"/>
    <property type="project" value="TreeGrafter"/>
</dbReference>
<keyword evidence="9 13" id="KW-0585">Phenylalanine catabolism</keyword>
<evidence type="ECO:0000256" key="5">
    <source>
        <dbReference type="ARBA" id="ARBA00022801"/>
    </source>
</evidence>
<feature type="binding site" evidence="12">
    <location>
        <position position="146"/>
    </location>
    <ligand>
        <name>Ca(2+)</name>
        <dbReference type="ChEBI" id="CHEBI:29108"/>
    </ligand>
</feature>
<dbReference type="SUPFAM" id="SSF63433">
    <property type="entry name" value="Fumarylacetoacetate hydrolase, FAH, N-terminal domain"/>
    <property type="match status" value="1"/>
</dbReference>
<feature type="active site" description="Proton acceptor" evidence="10">
    <location>
        <position position="153"/>
    </location>
</feature>
<evidence type="ECO:0000256" key="4">
    <source>
        <dbReference type="ARBA" id="ARBA00022723"/>
    </source>
</evidence>
<comment type="pathway">
    <text evidence="1 13">Amino-acid degradation; L-phenylalanine degradation; acetoacetate and fumarate from L-phenylalanine: step 6/6.</text>
</comment>
<dbReference type="PANTHER" id="PTHR43069:SF2">
    <property type="entry name" value="FUMARYLACETOACETASE"/>
    <property type="match status" value="1"/>
</dbReference>
<evidence type="ECO:0000256" key="2">
    <source>
        <dbReference type="ARBA" id="ARBA00010211"/>
    </source>
</evidence>
<dbReference type="EC" id="3.7.1.2" evidence="3 13"/>
<dbReference type="InterPro" id="IPR036462">
    <property type="entry name" value="Fumarylacetoacetase_N_sf"/>
</dbReference>
<evidence type="ECO:0000256" key="8">
    <source>
        <dbReference type="ARBA" id="ARBA00022878"/>
    </source>
</evidence>
<evidence type="ECO:0000256" key="6">
    <source>
        <dbReference type="ARBA" id="ARBA00022837"/>
    </source>
</evidence>
<evidence type="ECO:0000313" key="15">
    <source>
        <dbReference type="EMBL" id="KOB77343.1"/>
    </source>
</evidence>
<evidence type="ECO:0000259" key="14">
    <source>
        <dbReference type="Pfam" id="PF09298"/>
    </source>
</evidence>
<dbReference type="FunFam" id="2.30.30.230:FF:000001">
    <property type="entry name" value="Fumarylacetoacetase"/>
    <property type="match status" value="1"/>
</dbReference>
<dbReference type="EMBL" id="JTDY01000406">
    <property type="protein sequence ID" value="KOB77343.1"/>
    <property type="molecule type" value="Genomic_DNA"/>
</dbReference>
<evidence type="ECO:0000256" key="1">
    <source>
        <dbReference type="ARBA" id="ARBA00004782"/>
    </source>
</evidence>
<dbReference type="Pfam" id="PF09298">
    <property type="entry name" value="FAA_hydrolase_N"/>
    <property type="match status" value="1"/>
</dbReference>
<keyword evidence="8 13" id="KW-0828">Tyrosine catabolism</keyword>
<dbReference type="GO" id="GO:0046872">
    <property type="term" value="F:metal ion binding"/>
    <property type="evidence" value="ECO:0007669"/>
    <property type="project" value="UniProtKB-UniRule"/>
</dbReference>
<dbReference type="Gene3D" id="2.30.30.230">
    <property type="entry name" value="Fumarylacetoacetase, N-terminal domain"/>
    <property type="match status" value="1"/>
</dbReference>
<comment type="caution">
    <text evidence="15">The sequence shown here is derived from an EMBL/GenBank/DDBJ whole genome shotgun (WGS) entry which is preliminary data.</text>
</comment>
<dbReference type="InterPro" id="IPR015377">
    <property type="entry name" value="Fumarylacetoacetase_N"/>
</dbReference>
<evidence type="ECO:0000256" key="3">
    <source>
        <dbReference type="ARBA" id="ARBA00012094"/>
    </source>
</evidence>
<evidence type="ECO:0000256" key="11">
    <source>
        <dbReference type="PIRSR" id="PIRSR605959-2"/>
    </source>
</evidence>
<name>A0A0L7LP74_OPEBR</name>
<comment type="similarity">
    <text evidence="2 13">Belongs to the FAH family.</text>
</comment>
<keyword evidence="7 13" id="KW-0460">Magnesium</keyword>
<dbReference type="STRING" id="104452.A0A0L7LP74"/>